<dbReference type="EMBL" id="VIGW01000002">
    <property type="protein sequence ID" value="TWS20365.1"/>
    <property type="molecule type" value="Genomic_DNA"/>
</dbReference>
<organism evidence="3 4">
    <name type="scientific">Tsukamurella asaccharolytica</name>
    <dbReference type="NCBI Taxonomy" id="2592067"/>
    <lineage>
        <taxon>Bacteria</taxon>
        <taxon>Bacillati</taxon>
        <taxon>Actinomycetota</taxon>
        <taxon>Actinomycetes</taxon>
        <taxon>Mycobacteriales</taxon>
        <taxon>Tsukamurellaceae</taxon>
        <taxon>Tsukamurella</taxon>
    </lineage>
</organism>
<reference evidence="3 4" key="1">
    <citation type="submission" date="2019-06" db="EMBL/GenBank/DDBJ databases">
        <title>Tsukamurella conjunctivitidis sp. nov., Tsukamurella assacharolytica sp. nov. and Tsukamurella sputae sp. nov. isolated from patients with conjunctivitis, bacteraemia (lymphoma) and respiratory infection (sputum) in Hong Kong.</title>
        <authorList>
            <person name="Teng J.L.L."/>
            <person name="Lee H.H."/>
            <person name="Fong J.Y.H."/>
            <person name="Fok K.M.N."/>
            <person name="Lau S.K.P."/>
            <person name="Woo P.C.Y."/>
        </authorList>
    </citation>
    <scope>NUCLEOTIDE SEQUENCE [LARGE SCALE GENOMIC DNA]</scope>
    <source>
        <strain evidence="3 4">HKU71</strain>
    </source>
</reference>
<feature type="region of interest" description="Disordered" evidence="2">
    <location>
        <begin position="1"/>
        <end position="72"/>
    </location>
</feature>
<sequence length="168" mass="17686">MAAGHVPPPPAVDPTAVPPRSARARARAHALGLAGYAQPRRAPTPRGRARTSSGRSLPVTERSEVPQATSPTVPLHRARAALSALIAACEREPITLTRNGHAVAVLVHPSVVAVEDEPMLTPSARPGRARRGVNESMGDRPRPRYALVESQRSNGTTSTSAGDRAARQ</sequence>
<evidence type="ECO:0000313" key="3">
    <source>
        <dbReference type="EMBL" id="TWS20365.1"/>
    </source>
</evidence>
<evidence type="ECO:0000256" key="2">
    <source>
        <dbReference type="SAM" id="MobiDB-lite"/>
    </source>
</evidence>
<gene>
    <name evidence="3" type="ORF">FK529_03130</name>
</gene>
<feature type="compositionally biased region" description="Low complexity" evidence="2">
    <location>
        <begin position="29"/>
        <end position="46"/>
    </location>
</feature>
<dbReference type="SUPFAM" id="SSF143120">
    <property type="entry name" value="YefM-like"/>
    <property type="match status" value="1"/>
</dbReference>
<protein>
    <submittedName>
        <fullName evidence="3">Type II toxin-antitoxin system Phd/YefM family antitoxin</fullName>
    </submittedName>
</protein>
<dbReference type="Proteomes" id="UP000317291">
    <property type="component" value="Unassembled WGS sequence"/>
</dbReference>
<comment type="similarity">
    <text evidence="1">Belongs to the phD/YefM antitoxin family.</text>
</comment>
<feature type="compositionally biased region" description="Polar residues" evidence="2">
    <location>
        <begin position="150"/>
        <end position="161"/>
    </location>
</feature>
<keyword evidence="4" id="KW-1185">Reference proteome</keyword>
<name>A0A5C5RDX3_9ACTN</name>
<proteinExistence type="inferred from homology"/>
<dbReference type="InterPro" id="IPR036165">
    <property type="entry name" value="YefM-like_sf"/>
</dbReference>
<dbReference type="Gene3D" id="3.40.1620.10">
    <property type="entry name" value="YefM-like domain"/>
    <property type="match status" value="1"/>
</dbReference>
<comment type="caution">
    <text evidence="3">The sequence shown here is derived from an EMBL/GenBank/DDBJ whole genome shotgun (WGS) entry which is preliminary data.</text>
</comment>
<dbReference type="AlphaFoldDB" id="A0A5C5RDX3"/>
<evidence type="ECO:0000256" key="1">
    <source>
        <dbReference type="ARBA" id="ARBA00009981"/>
    </source>
</evidence>
<feature type="region of interest" description="Disordered" evidence="2">
    <location>
        <begin position="119"/>
        <end position="168"/>
    </location>
</feature>
<accession>A0A5C5RDX3</accession>
<feature type="compositionally biased region" description="Pro residues" evidence="2">
    <location>
        <begin position="1"/>
        <end position="12"/>
    </location>
</feature>
<evidence type="ECO:0000313" key="4">
    <source>
        <dbReference type="Proteomes" id="UP000317291"/>
    </source>
</evidence>